<keyword evidence="2 6" id="KW-0645">Protease</keyword>
<evidence type="ECO:0000256" key="1">
    <source>
        <dbReference type="ARBA" id="ARBA00011073"/>
    </source>
</evidence>
<keyword evidence="10" id="KW-1185">Reference proteome</keyword>
<dbReference type="CDD" id="cd07493">
    <property type="entry name" value="Peptidases_S8_9"/>
    <property type="match status" value="1"/>
</dbReference>
<dbReference type="PANTHER" id="PTHR43806:SF67">
    <property type="entry name" value="EGF-LIKE DOMAIN-CONTAINING PROTEIN"/>
    <property type="match status" value="1"/>
</dbReference>
<keyword evidence="3" id="KW-0732">Signal</keyword>
<feature type="active site" description="Charge relay system" evidence="6">
    <location>
        <position position="177"/>
    </location>
</feature>
<evidence type="ECO:0000313" key="10">
    <source>
        <dbReference type="Proteomes" id="UP000629963"/>
    </source>
</evidence>
<dbReference type="PRINTS" id="PR00723">
    <property type="entry name" value="SUBTILISIN"/>
</dbReference>
<evidence type="ECO:0000256" key="5">
    <source>
        <dbReference type="ARBA" id="ARBA00022825"/>
    </source>
</evidence>
<dbReference type="InterPro" id="IPR017317">
    <property type="entry name" value="Pept_S8_subtilisin_bacteroid-2"/>
</dbReference>
<dbReference type="InterPro" id="IPR050131">
    <property type="entry name" value="Peptidase_S8_subtilisin-like"/>
</dbReference>
<dbReference type="Gene3D" id="3.40.50.200">
    <property type="entry name" value="Peptidase S8/S53 domain"/>
    <property type="match status" value="1"/>
</dbReference>
<feature type="domain" description="Peptidase S8/S53" evidence="7">
    <location>
        <begin position="168"/>
        <end position="441"/>
    </location>
</feature>
<evidence type="ECO:0000313" key="9">
    <source>
        <dbReference type="EMBL" id="MBC5841120.1"/>
    </source>
</evidence>
<evidence type="ECO:0000256" key="6">
    <source>
        <dbReference type="PROSITE-ProRule" id="PRU01240"/>
    </source>
</evidence>
<reference evidence="9 10" key="1">
    <citation type="submission" date="2020-08" db="EMBL/GenBank/DDBJ databases">
        <title>Description of novel Flavobacterium F-380 isolate.</title>
        <authorList>
            <person name="Saticioglu I.B."/>
            <person name="Duman M."/>
            <person name="Altun S."/>
        </authorList>
    </citation>
    <scope>NUCLEOTIDE SEQUENCE [LARGE SCALE GENOMIC DNA]</scope>
    <source>
        <strain evidence="9 10">F-380</strain>
    </source>
</reference>
<evidence type="ECO:0000259" key="7">
    <source>
        <dbReference type="Pfam" id="PF00082"/>
    </source>
</evidence>
<organism evidence="9 10">
    <name type="scientific">Flavobacterium kayseriense</name>
    <dbReference type="NCBI Taxonomy" id="2764714"/>
    <lineage>
        <taxon>Bacteria</taxon>
        <taxon>Pseudomonadati</taxon>
        <taxon>Bacteroidota</taxon>
        <taxon>Flavobacteriia</taxon>
        <taxon>Flavobacteriales</taxon>
        <taxon>Flavobacteriaceae</taxon>
        <taxon>Flavobacterium</taxon>
    </lineage>
</organism>
<feature type="active site" description="Charge relay system" evidence="6">
    <location>
        <position position="217"/>
    </location>
</feature>
<evidence type="ECO:0000256" key="2">
    <source>
        <dbReference type="ARBA" id="ARBA00022670"/>
    </source>
</evidence>
<comment type="caution">
    <text evidence="9">The sequence shown here is derived from an EMBL/GenBank/DDBJ whole genome shotgun (WGS) entry which is preliminary data.</text>
</comment>
<dbReference type="NCBIfam" id="TIGR04183">
    <property type="entry name" value="Por_Secre_tail"/>
    <property type="match status" value="1"/>
</dbReference>
<protein>
    <submittedName>
        <fullName evidence="9">S8 family serine peptidase</fullName>
    </submittedName>
</protein>
<comment type="similarity">
    <text evidence="1 6">Belongs to the peptidase S8 family.</text>
</comment>
<dbReference type="Proteomes" id="UP000629963">
    <property type="component" value="Unassembled WGS sequence"/>
</dbReference>
<gene>
    <name evidence="9" type="ORF">H8R23_06855</name>
</gene>
<dbReference type="InterPro" id="IPR023827">
    <property type="entry name" value="Peptidase_S8_Asp-AS"/>
</dbReference>
<evidence type="ECO:0000256" key="3">
    <source>
        <dbReference type="ARBA" id="ARBA00022729"/>
    </source>
</evidence>
<dbReference type="PANTHER" id="PTHR43806">
    <property type="entry name" value="PEPTIDASE S8"/>
    <property type="match status" value="1"/>
</dbReference>
<dbReference type="InterPro" id="IPR036852">
    <property type="entry name" value="Peptidase_S8/S53_dom_sf"/>
</dbReference>
<proteinExistence type="inferred from homology"/>
<feature type="domain" description="Secretion system C-terminal sorting" evidence="8">
    <location>
        <begin position="463"/>
        <end position="533"/>
    </location>
</feature>
<dbReference type="PROSITE" id="PS00136">
    <property type="entry name" value="SUBTILASE_ASP"/>
    <property type="match status" value="1"/>
</dbReference>
<name>A0ABR7J6H2_9FLAO</name>
<dbReference type="EMBL" id="JACRUJ010000002">
    <property type="protein sequence ID" value="MBC5841120.1"/>
    <property type="molecule type" value="Genomic_DNA"/>
</dbReference>
<accession>A0ABR7J6H2</accession>
<keyword evidence="5 6" id="KW-0720">Serine protease</keyword>
<dbReference type="PIRSF" id="PIRSF037903">
    <property type="entry name" value="Subtilisin_rel_GFO_2223"/>
    <property type="match status" value="1"/>
</dbReference>
<dbReference type="PROSITE" id="PS51892">
    <property type="entry name" value="SUBTILASE"/>
    <property type="match status" value="1"/>
</dbReference>
<dbReference type="SUPFAM" id="SSF52743">
    <property type="entry name" value="Subtilisin-like"/>
    <property type="match status" value="1"/>
</dbReference>
<keyword evidence="4 6" id="KW-0378">Hydrolase</keyword>
<sequence length="535" mass="58442">MRKLYVILFLLVSIVVFPQEDAWVYFKDKPSATTFLNAPLQMLSQRALDRRENQKIVLDLKDVPIEADYVTQINAVVGIDVKAKSKWLNAVHVRGTSTLINSLRSISFVESVDFANKSLNQMGKTAKEFKNKISSKTKQTKINFSYGNAKNQIEMLNGTVLHQQNFTGSGKIIAVLDSGFPGVNTTVPFERLRVNNQILGGYNFVDRDANFYGGDTHGSYVLATMGGYKENELVGTAPDASYYLFVTEDALSENPLEESLWVEAAEEADRLGVDIINSSLGYFDFDNSAYDHTYSQLNGSSTFISKGAEIAYSRGMIVVTSAGNSGGSSNPYITAPADAASVIAVGAVNAAGVRANFSSIGPSFDNRVKPDVMAQGVSSVLSDEKGNIITADGTSFSSPILAGMIACLWQAFPDKTNSQIRDLVLKSSDRFTSPSAQYGYGIPNFATAKTLQVVEFGSKYFGIYPNPATDLITVSFPENFNKGSVIFYSTLGQKVFEKQLNESEVLFSVDSLNKGIYFYKIESEAFSQTGKIIKQ</sequence>
<evidence type="ECO:0000256" key="4">
    <source>
        <dbReference type="ARBA" id="ARBA00022801"/>
    </source>
</evidence>
<dbReference type="InterPro" id="IPR015500">
    <property type="entry name" value="Peptidase_S8_subtilisin-rel"/>
</dbReference>
<dbReference type="RefSeq" id="WP_187009715.1">
    <property type="nucleotide sequence ID" value="NZ_JACRUI010000002.1"/>
</dbReference>
<dbReference type="Pfam" id="PF18962">
    <property type="entry name" value="Por_Secre_tail"/>
    <property type="match status" value="1"/>
</dbReference>
<dbReference type="Pfam" id="PF00082">
    <property type="entry name" value="Peptidase_S8"/>
    <property type="match status" value="1"/>
</dbReference>
<dbReference type="InterPro" id="IPR026444">
    <property type="entry name" value="Secre_tail"/>
</dbReference>
<feature type="active site" description="Charge relay system" evidence="6">
    <location>
        <position position="395"/>
    </location>
</feature>
<dbReference type="InterPro" id="IPR000209">
    <property type="entry name" value="Peptidase_S8/S53_dom"/>
</dbReference>
<evidence type="ECO:0000259" key="8">
    <source>
        <dbReference type="Pfam" id="PF18962"/>
    </source>
</evidence>